<dbReference type="OrthoDB" id="9773582at2"/>
<dbReference type="SUPFAM" id="SSF48317">
    <property type="entry name" value="Acid phosphatase/Vanadium-dependent haloperoxidase"/>
    <property type="match status" value="1"/>
</dbReference>
<evidence type="ECO:0000256" key="1">
    <source>
        <dbReference type="SAM" id="Phobius"/>
    </source>
</evidence>
<keyword evidence="1" id="KW-1133">Transmembrane helix</keyword>
<dbReference type="InterPro" id="IPR000326">
    <property type="entry name" value="PAP2/HPO"/>
</dbReference>
<proteinExistence type="predicted"/>
<evidence type="ECO:0000259" key="2">
    <source>
        <dbReference type="SMART" id="SM00014"/>
    </source>
</evidence>
<feature type="transmembrane region" description="Helical" evidence="1">
    <location>
        <begin position="44"/>
        <end position="63"/>
    </location>
</feature>
<dbReference type="EMBL" id="FNFO01000014">
    <property type="protein sequence ID" value="SDM48226.1"/>
    <property type="molecule type" value="Genomic_DNA"/>
</dbReference>
<sequence>MAPFFQSAEALARWLTSSRPARWLRTHFPGLYAFLLRRLTWGPFTGLTLTGLCGLLIVNGMLFSEMAENLVNGEPMVQIDRHVTQFLFRYRTPFFSQLLYGLTYAASSYASIALTGAMALIALYRRRYRQAIAIVLVMAGMALSVYYGKQVFHRIRPLATVAYYSVNSFSFPSGHAATALALYGLAGYLLANTLAGSGRVLALAVCTLLVLVVGFSRIYLGVHFLSDVAAGYLLGGSWLVLGIMLMRWRNPTESTSP</sequence>
<feature type="transmembrane region" description="Helical" evidence="1">
    <location>
        <begin position="169"/>
        <end position="191"/>
    </location>
</feature>
<feature type="transmembrane region" description="Helical" evidence="1">
    <location>
        <begin position="228"/>
        <end position="246"/>
    </location>
</feature>
<dbReference type="SMART" id="SM00014">
    <property type="entry name" value="acidPPc"/>
    <property type="match status" value="1"/>
</dbReference>
<dbReference type="STRING" id="1075417.SAMN05421823_11447"/>
<evidence type="ECO:0000313" key="3">
    <source>
        <dbReference type="EMBL" id="SDM48226.1"/>
    </source>
</evidence>
<dbReference type="Proteomes" id="UP000198510">
    <property type="component" value="Unassembled WGS sequence"/>
</dbReference>
<keyword evidence="4" id="KW-1185">Reference proteome</keyword>
<organism evidence="3 4">
    <name type="scientific">Catalinimonas alkaloidigena</name>
    <dbReference type="NCBI Taxonomy" id="1075417"/>
    <lineage>
        <taxon>Bacteria</taxon>
        <taxon>Pseudomonadati</taxon>
        <taxon>Bacteroidota</taxon>
        <taxon>Cytophagia</taxon>
        <taxon>Cytophagales</taxon>
        <taxon>Catalimonadaceae</taxon>
        <taxon>Catalinimonas</taxon>
    </lineage>
</organism>
<dbReference type="Pfam" id="PF01569">
    <property type="entry name" value="PAP2"/>
    <property type="match status" value="1"/>
</dbReference>
<feature type="domain" description="Phosphatidic acid phosphatase type 2/haloperoxidase" evidence="2">
    <location>
        <begin position="131"/>
        <end position="243"/>
    </location>
</feature>
<feature type="transmembrane region" description="Helical" evidence="1">
    <location>
        <begin position="200"/>
        <end position="222"/>
    </location>
</feature>
<keyword evidence="1" id="KW-0472">Membrane</keyword>
<accession>A0A1G9TKB7</accession>
<reference evidence="3 4" key="1">
    <citation type="submission" date="2016-10" db="EMBL/GenBank/DDBJ databases">
        <authorList>
            <person name="de Groot N.N."/>
        </authorList>
    </citation>
    <scope>NUCLEOTIDE SEQUENCE [LARGE SCALE GENOMIC DNA]</scope>
    <source>
        <strain evidence="3 4">DSM 25186</strain>
    </source>
</reference>
<dbReference type="PANTHER" id="PTHR14969:SF13">
    <property type="entry name" value="AT30094P"/>
    <property type="match status" value="1"/>
</dbReference>
<dbReference type="RefSeq" id="WP_089687878.1">
    <property type="nucleotide sequence ID" value="NZ_FNFO01000014.1"/>
</dbReference>
<gene>
    <name evidence="3" type="ORF">SAMN05421823_11447</name>
</gene>
<name>A0A1G9TKB7_9BACT</name>
<evidence type="ECO:0000313" key="4">
    <source>
        <dbReference type="Proteomes" id="UP000198510"/>
    </source>
</evidence>
<dbReference type="Gene3D" id="1.20.144.10">
    <property type="entry name" value="Phosphatidic acid phosphatase type 2/haloperoxidase"/>
    <property type="match status" value="1"/>
</dbReference>
<dbReference type="PANTHER" id="PTHR14969">
    <property type="entry name" value="SPHINGOSINE-1-PHOSPHATE PHOSPHOHYDROLASE"/>
    <property type="match status" value="1"/>
</dbReference>
<dbReference type="InterPro" id="IPR036938">
    <property type="entry name" value="PAP2/HPO_sf"/>
</dbReference>
<feature type="transmembrane region" description="Helical" evidence="1">
    <location>
        <begin position="131"/>
        <end position="149"/>
    </location>
</feature>
<dbReference type="AlphaFoldDB" id="A0A1G9TKB7"/>
<dbReference type="CDD" id="cd03392">
    <property type="entry name" value="PAP2_like_2"/>
    <property type="match status" value="1"/>
</dbReference>
<keyword evidence="1" id="KW-0812">Transmembrane</keyword>
<feature type="transmembrane region" description="Helical" evidence="1">
    <location>
        <begin position="98"/>
        <end position="124"/>
    </location>
</feature>
<protein>
    <submittedName>
        <fullName evidence="3">Undecaprenyl-diphosphatase</fullName>
    </submittedName>
</protein>